<organism evidence="1 2">
    <name type="scientific">Nephila pilipes</name>
    <name type="common">Giant wood spider</name>
    <name type="synonym">Nephila maculata</name>
    <dbReference type="NCBI Taxonomy" id="299642"/>
    <lineage>
        <taxon>Eukaryota</taxon>
        <taxon>Metazoa</taxon>
        <taxon>Ecdysozoa</taxon>
        <taxon>Arthropoda</taxon>
        <taxon>Chelicerata</taxon>
        <taxon>Arachnida</taxon>
        <taxon>Araneae</taxon>
        <taxon>Araneomorphae</taxon>
        <taxon>Entelegynae</taxon>
        <taxon>Araneoidea</taxon>
        <taxon>Nephilidae</taxon>
        <taxon>Nephila</taxon>
    </lineage>
</organism>
<comment type="caution">
    <text evidence="1">The sequence shown here is derived from an EMBL/GenBank/DDBJ whole genome shotgun (WGS) entry which is preliminary data.</text>
</comment>
<proteinExistence type="predicted"/>
<dbReference type="Proteomes" id="UP000887013">
    <property type="component" value="Unassembled WGS sequence"/>
</dbReference>
<accession>A0A8X6U837</accession>
<dbReference type="AlphaFoldDB" id="A0A8X6U837"/>
<evidence type="ECO:0000313" key="2">
    <source>
        <dbReference type="Proteomes" id="UP000887013"/>
    </source>
</evidence>
<reference evidence="1" key="1">
    <citation type="submission" date="2020-08" db="EMBL/GenBank/DDBJ databases">
        <title>Multicomponent nature underlies the extraordinary mechanical properties of spider dragline silk.</title>
        <authorList>
            <person name="Kono N."/>
            <person name="Nakamura H."/>
            <person name="Mori M."/>
            <person name="Yoshida Y."/>
            <person name="Ohtoshi R."/>
            <person name="Malay A.D."/>
            <person name="Moran D.A.P."/>
            <person name="Tomita M."/>
            <person name="Numata K."/>
            <person name="Arakawa K."/>
        </authorList>
    </citation>
    <scope>NUCLEOTIDE SEQUENCE</scope>
</reference>
<keyword evidence="2" id="KW-1185">Reference proteome</keyword>
<protein>
    <submittedName>
        <fullName evidence="1">Uncharacterized protein</fullName>
    </submittedName>
</protein>
<name>A0A8X6U837_NEPPI</name>
<sequence>MEDDDTEKELHNQDSCLSQTRPEGKFLETREYFFHFKNLKEITSCKDPNFTEYQDKAIKFYELKTNLAKEFEKAKFPNQCNSHLDISRLNIFLHYPEESDNPYALPINTGTKIKALRKAGFQSPTKTAKQPRK</sequence>
<dbReference type="EMBL" id="BMAW01076581">
    <property type="protein sequence ID" value="GFU02185.1"/>
    <property type="molecule type" value="Genomic_DNA"/>
</dbReference>
<gene>
    <name evidence="1" type="ORF">NPIL_396821</name>
</gene>
<evidence type="ECO:0000313" key="1">
    <source>
        <dbReference type="EMBL" id="GFU02185.1"/>
    </source>
</evidence>